<dbReference type="Pfam" id="PF08281">
    <property type="entry name" value="Sigma70_r4_2"/>
    <property type="match status" value="1"/>
</dbReference>
<dbReference type="SUPFAM" id="SSF88946">
    <property type="entry name" value="Sigma2 domain of RNA polymerase sigma factors"/>
    <property type="match status" value="1"/>
</dbReference>
<organism evidence="7 8">
    <name type="scientific">Enemella evansiae</name>
    <dbReference type="NCBI Taxonomy" id="2016499"/>
    <lineage>
        <taxon>Bacteria</taxon>
        <taxon>Bacillati</taxon>
        <taxon>Actinomycetota</taxon>
        <taxon>Actinomycetes</taxon>
        <taxon>Propionibacteriales</taxon>
        <taxon>Propionibacteriaceae</taxon>
        <taxon>Enemella</taxon>
    </lineage>
</organism>
<dbReference type="GO" id="GO:0003677">
    <property type="term" value="F:DNA binding"/>
    <property type="evidence" value="ECO:0007669"/>
    <property type="project" value="InterPro"/>
</dbReference>
<name>A0A255GT39_9ACTN</name>
<dbReference type="PANTHER" id="PTHR43133:SF25">
    <property type="entry name" value="RNA POLYMERASE SIGMA FACTOR RFAY-RELATED"/>
    <property type="match status" value="1"/>
</dbReference>
<dbReference type="Gene3D" id="1.10.1740.10">
    <property type="match status" value="1"/>
</dbReference>
<evidence type="ECO:0000256" key="1">
    <source>
        <dbReference type="ARBA" id="ARBA00010641"/>
    </source>
</evidence>
<dbReference type="NCBIfam" id="TIGR02937">
    <property type="entry name" value="sigma70-ECF"/>
    <property type="match status" value="1"/>
</dbReference>
<dbReference type="AlphaFoldDB" id="A0A255GT39"/>
<keyword evidence="2" id="KW-0805">Transcription regulation</keyword>
<dbReference type="InterPro" id="IPR014284">
    <property type="entry name" value="RNA_pol_sigma-70_dom"/>
</dbReference>
<dbReference type="InterPro" id="IPR013324">
    <property type="entry name" value="RNA_pol_sigma_r3/r4-like"/>
</dbReference>
<proteinExistence type="inferred from homology"/>
<dbReference type="GO" id="GO:0006352">
    <property type="term" value="P:DNA-templated transcription initiation"/>
    <property type="evidence" value="ECO:0007669"/>
    <property type="project" value="InterPro"/>
</dbReference>
<dbReference type="InterPro" id="IPR039425">
    <property type="entry name" value="RNA_pol_sigma-70-like"/>
</dbReference>
<evidence type="ECO:0000256" key="2">
    <source>
        <dbReference type="ARBA" id="ARBA00023015"/>
    </source>
</evidence>
<dbReference type="InterPro" id="IPR013325">
    <property type="entry name" value="RNA_pol_sigma_r2"/>
</dbReference>
<dbReference type="PANTHER" id="PTHR43133">
    <property type="entry name" value="RNA POLYMERASE ECF-TYPE SIGMA FACTO"/>
    <property type="match status" value="1"/>
</dbReference>
<feature type="domain" description="RNA polymerase sigma-70 region 2" evidence="5">
    <location>
        <begin position="35"/>
        <end position="106"/>
    </location>
</feature>
<dbReference type="Proteomes" id="UP000215896">
    <property type="component" value="Unassembled WGS sequence"/>
</dbReference>
<evidence type="ECO:0000313" key="7">
    <source>
        <dbReference type="EMBL" id="OYO17836.1"/>
    </source>
</evidence>
<dbReference type="Gene3D" id="1.10.10.10">
    <property type="entry name" value="Winged helix-like DNA-binding domain superfamily/Winged helix DNA-binding domain"/>
    <property type="match status" value="1"/>
</dbReference>
<dbReference type="RefSeq" id="WP_094359125.1">
    <property type="nucleotide sequence ID" value="NZ_NMVK01000020.1"/>
</dbReference>
<dbReference type="InterPro" id="IPR007627">
    <property type="entry name" value="RNA_pol_sigma70_r2"/>
</dbReference>
<accession>A0A255GT39</accession>
<feature type="domain" description="RNA polymerase sigma factor 70 region 4 type 2" evidence="6">
    <location>
        <begin position="137"/>
        <end position="188"/>
    </location>
</feature>
<reference evidence="7 8" key="1">
    <citation type="submission" date="2017-07" db="EMBL/GenBank/DDBJ databases">
        <title>Draft whole genome sequences of clinical Proprionibacteriaceae strains.</title>
        <authorList>
            <person name="Bernier A.-M."/>
            <person name="Bernard K."/>
            <person name="Domingo M.-C."/>
        </authorList>
    </citation>
    <scope>NUCLEOTIDE SEQUENCE [LARGE SCALE GENOMIC DNA]</scope>
    <source>
        <strain evidence="7 8">NML 030167</strain>
    </source>
</reference>
<dbReference type="InterPro" id="IPR036388">
    <property type="entry name" value="WH-like_DNA-bd_sf"/>
</dbReference>
<evidence type="ECO:0000256" key="3">
    <source>
        <dbReference type="ARBA" id="ARBA00023082"/>
    </source>
</evidence>
<keyword evidence="8" id="KW-1185">Reference proteome</keyword>
<dbReference type="Pfam" id="PF04542">
    <property type="entry name" value="Sigma70_r2"/>
    <property type="match status" value="1"/>
</dbReference>
<dbReference type="SUPFAM" id="SSF88659">
    <property type="entry name" value="Sigma3 and sigma4 domains of RNA polymerase sigma factors"/>
    <property type="match status" value="1"/>
</dbReference>
<evidence type="ECO:0000259" key="6">
    <source>
        <dbReference type="Pfam" id="PF08281"/>
    </source>
</evidence>
<evidence type="ECO:0000259" key="5">
    <source>
        <dbReference type="Pfam" id="PF04542"/>
    </source>
</evidence>
<keyword evidence="4" id="KW-0804">Transcription</keyword>
<evidence type="ECO:0000256" key="4">
    <source>
        <dbReference type="ARBA" id="ARBA00023163"/>
    </source>
</evidence>
<comment type="similarity">
    <text evidence="1">Belongs to the sigma-70 factor family. ECF subfamily.</text>
</comment>
<comment type="caution">
    <text evidence="7">The sequence shown here is derived from an EMBL/GenBank/DDBJ whole genome shotgun (WGS) entry which is preliminary data.</text>
</comment>
<dbReference type="OrthoDB" id="3692620at2"/>
<keyword evidence="3" id="KW-0731">Sigma factor</keyword>
<dbReference type="CDD" id="cd06171">
    <property type="entry name" value="Sigma70_r4"/>
    <property type="match status" value="1"/>
</dbReference>
<gene>
    <name evidence="7" type="ORF">CGZ94_02895</name>
</gene>
<sequence>MVELVVAPVTALPEPTDEVLWQGLRDRVEADFAILFRRHNKLVYNFCFRATASWALAEDLTQATFATLWRRASEGRMEPLRRNSAAPVLLAMARHEVLNNARSGKRRLRLVQRIGDEPQAPRDNVDGWLAQEAGMARVRQVLAQLPENQRAVIELVVWSGLELAECAEVLGVPVGTVKSRLARARQKLATTEVARLLGGDEG</sequence>
<dbReference type="GO" id="GO:0016987">
    <property type="term" value="F:sigma factor activity"/>
    <property type="evidence" value="ECO:0007669"/>
    <property type="project" value="UniProtKB-KW"/>
</dbReference>
<dbReference type="InterPro" id="IPR013249">
    <property type="entry name" value="RNA_pol_sigma70_r4_t2"/>
</dbReference>
<protein>
    <submittedName>
        <fullName evidence="7">RNA polymerase subunit sigma-24</fullName>
    </submittedName>
</protein>
<dbReference type="EMBL" id="NMVO01000001">
    <property type="protein sequence ID" value="OYO17836.1"/>
    <property type="molecule type" value="Genomic_DNA"/>
</dbReference>
<evidence type="ECO:0000313" key="8">
    <source>
        <dbReference type="Proteomes" id="UP000215896"/>
    </source>
</evidence>